<comment type="cofactor">
    <cofactor evidence="1">
        <name>Mg(2+)</name>
        <dbReference type="ChEBI" id="CHEBI:18420"/>
    </cofactor>
</comment>
<dbReference type="EMBL" id="SMDC01000003">
    <property type="protein sequence ID" value="TCW36940.1"/>
    <property type="molecule type" value="Genomic_DNA"/>
</dbReference>
<name>A0A4V2W9W4_MARGR</name>
<dbReference type="PROSITE" id="PS51462">
    <property type="entry name" value="NUDIX"/>
    <property type="match status" value="1"/>
</dbReference>
<dbReference type="InterPro" id="IPR015797">
    <property type="entry name" value="NUDIX_hydrolase-like_dom_sf"/>
</dbReference>
<dbReference type="InterPro" id="IPR000086">
    <property type="entry name" value="NUDIX_hydrolase_dom"/>
</dbReference>
<feature type="domain" description="Nudix hydrolase" evidence="3">
    <location>
        <begin position="41"/>
        <end position="195"/>
    </location>
</feature>
<dbReference type="RefSeq" id="WP_132229029.1">
    <property type="nucleotide sequence ID" value="NZ_NRRH01000031.1"/>
</dbReference>
<dbReference type="AlphaFoldDB" id="A0A4V2W9W4"/>
<evidence type="ECO:0000256" key="2">
    <source>
        <dbReference type="ARBA" id="ARBA00022801"/>
    </source>
</evidence>
<evidence type="ECO:0000259" key="3">
    <source>
        <dbReference type="PROSITE" id="PS51462"/>
    </source>
</evidence>
<evidence type="ECO:0000313" key="5">
    <source>
        <dbReference type="Proteomes" id="UP000295247"/>
    </source>
</evidence>
<dbReference type="PANTHER" id="PTHR43046">
    <property type="entry name" value="GDP-MANNOSE MANNOSYL HYDROLASE"/>
    <property type="match status" value="1"/>
</dbReference>
<organism evidence="4 5">
    <name type="scientific">Marichromatium gracile</name>
    <name type="common">Chromatium gracile</name>
    <dbReference type="NCBI Taxonomy" id="1048"/>
    <lineage>
        <taxon>Bacteria</taxon>
        <taxon>Pseudomonadati</taxon>
        <taxon>Pseudomonadota</taxon>
        <taxon>Gammaproteobacteria</taxon>
        <taxon>Chromatiales</taxon>
        <taxon>Chromatiaceae</taxon>
        <taxon>Marichromatium</taxon>
    </lineage>
</organism>
<reference evidence="4 5" key="1">
    <citation type="submission" date="2019-03" db="EMBL/GenBank/DDBJ databases">
        <title>Genomic Encyclopedia of Type Strains, Phase IV (KMG-IV): sequencing the most valuable type-strain genomes for metagenomic binning, comparative biology and taxonomic classification.</title>
        <authorList>
            <person name="Goeker M."/>
        </authorList>
    </citation>
    <scope>NUCLEOTIDE SEQUENCE [LARGE SCALE GENOMIC DNA]</scope>
    <source>
        <strain evidence="4 5">DSM 203</strain>
    </source>
</reference>
<dbReference type="Gene3D" id="3.90.79.10">
    <property type="entry name" value="Nucleoside Triphosphate Pyrophosphohydrolase"/>
    <property type="match status" value="1"/>
</dbReference>
<dbReference type="CDD" id="cd02883">
    <property type="entry name" value="NUDIX_Hydrolase"/>
    <property type="match status" value="1"/>
</dbReference>
<evidence type="ECO:0000313" key="4">
    <source>
        <dbReference type="EMBL" id="TCW36940.1"/>
    </source>
</evidence>
<gene>
    <name evidence="4" type="ORF">EDC29_103134</name>
</gene>
<accession>A0A4V2W9W4</accession>
<comment type="caution">
    <text evidence="4">The sequence shown here is derived from an EMBL/GenBank/DDBJ whole genome shotgun (WGS) entry which is preliminary data.</text>
</comment>
<dbReference type="GO" id="GO:0016787">
    <property type="term" value="F:hydrolase activity"/>
    <property type="evidence" value="ECO:0007669"/>
    <property type="project" value="UniProtKB-KW"/>
</dbReference>
<sequence length="203" mass="22376">MLSRLAHWIERHPPLHRLALRLWRLFPARLAGFLKGVFARRWVVGAVAVMIDETVTPPEVLLVEHSYRRRGAWGLPGGSVESIPGSPTAPGGPASPDDVLEATLAREVEEELGLAIEGIELLRVDAVPFIPEEPGPYRLDFYFRCRPVAGFATLREAAAAPRSPEITAVRMVALPALADYDLFSPDARFLREDLPRLCPGLAD</sequence>
<keyword evidence="2" id="KW-0378">Hydrolase</keyword>
<protein>
    <submittedName>
        <fullName evidence="4">8-oxo-dGTP pyrophosphatase MutT (NUDIX family)</fullName>
    </submittedName>
</protein>
<dbReference type="PANTHER" id="PTHR43046:SF14">
    <property type="entry name" value="MUTT_NUDIX FAMILY PROTEIN"/>
    <property type="match status" value="1"/>
</dbReference>
<evidence type="ECO:0000256" key="1">
    <source>
        <dbReference type="ARBA" id="ARBA00001946"/>
    </source>
</evidence>
<dbReference type="Proteomes" id="UP000295247">
    <property type="component" value="Unassembled WGS sequence"/>
</dbReference>
<dbReference type="Pfam" id="PF00293">
    <property type="entry name" value="NUDIX"/>
    <property type="match status" value="1"/>
</dbReference>
<dbReference type="SUPFAM" id="SSF55811">
    <property type="entry name" value="Nudix"/>
    <property type="match status" value="1"/>
</dbReference>
<proteinExistence type="predicted"/>